<keyword evidence="4" id="KW-0378">Hydrolase</keyword>
<feature type="domain" description="D-alanyl-D-alanine carboxypeptidase-like core" evidence="3">
    <location>
        <begin position="123"/>
        <end position="253"/>
    </location>
</feature>
<gene>
    <name evidence="4" type="ORF">MC7420_3835</name>
</gene>
<dbReference type="SUPFAM" id="SSF55166">
    <property type="entry name" value="Hedgehog/DD-peptidase"/>
    <property type="match status" value="1"/>
</dbReference>
<dbReference type="OrthoDB" id="9792074at2"/>
<dbReference type="AlphaFoldDB" id="B4VUW2"/>
<evidence type="ECO:0000313" key="4">
    <source>
        <dbReference type="EMBL" id="EDX74311.1"/>
    </source>
</evidence>
<feature type="region of interest" description="Disordered" evidence="1">
    <location>
        <begin position="262"/>
        <end position="295"/>
    </location>
</feature>
<dbReference type="InterPro" id="IPR058193">
    <property type="entry name" value="VanY/YodJ_core_dom"/>
</dbReference>
<evidence type="ECO:0000313" key="5">
    <source>
        <dbReference type="Proteomes" id="UP000003835"/>
    </source>
</evidence>
<accession>B4VUW2</accession>
<protein>
    <submittedName>
        <fullName evidence="4">D-alanyl-D-alanine carboxypeptidase family</fullName>
    </submittedName>
</protein>
<name>B4VUW2_9CYAN</name>
<dbReference type="GO" id="GO:0004180">
    <property type="term" value="F:carboxypeptidase activity"/>
    <property type="evidence" value="ECO:0007669"/>
    <property type="project" value="UniProtKB-KW"/>
</dbReference>
<keyword evidence="4" id="KW-0121">Carboxypeptidase</keyword>
<dbReference type="eggNOG" id="COG1876">
    <property type="taxonomic scope" value="Bacteria"/>
</dbReference>
<evidence type="ECO:0000259" key="3">
    <source>
        <dbReference type="Pfam" id="PF02557"/>
    </source>
</evidence>
<dbReference type="PANTHER" id="PTHR34385">
    <property type="entry name" value="D-ALANYL-D-ALANINE CARBOXYPEPTIDASE"/>
    <property type="match status" value="1"/>
</dbReference>
<evidence type="ECO:0000256" key="1">
    <source>
        <dbReference type="SAM" id="MobiDB-lite"/>
    </source>
</evidence>
<keyword evidence="5" id="KW-1185">Reference proteome</keyword>
<reference evidence="4 5" key="1">
    <citation type="submission" date="2008-07" db="EMBL/GenBank/DDBJ databases">
        <authorList>
            <person name="Tandeau de Marsac N."/>
            <person name="Ferriera S."/>
            <person name="Johnson J."/>
            <person name="Kravitz S."/>
            <person name="Beeson K."/>
            <person name="Sutton G."/>
            <person name="Rogers Y.-H."/>
            <person name="Friedman R."/>
            <person name="Frazier M."/>
            <person name="Venter J.C."/>
        </authorList>
    </citation>
    <scope>NUCLEOTIDE SEQUENCE [LARGE SCALE GENOMIC DNA]</scope>
    <source>
        <strain evidence="4 5">PCC 7420</strain>
    </source>
</reference>
<keyword evidence="2" id="KW-0472">Membrane</keyword>
<dbReference type="STRING" id="118168.MC7420_3835"/>
<keyword evidence="2" id="KW-0812">Transmembrane</keyword>
<proteinExistence type="predicted"/>
<sequence length="295" mass="32359">MKTPDFPGEPVNLSESTEEDIPVAVRDTPDTRRRSRLQPFLIILAVLGGGAIVLGLILSSSTSQSPQTITASPQPTTTDTSTSTTPEESESESENDVDNLLGHLPYEEAPLSELEPITSDGRIQLREAAAKKFKAMRAAAQADGIVLVAISGYRTQQQQQHLFFDIKAQRGQVATQRAEVSAPPGYSEHHTGYAVDIGDGRTPATNLNTNFENTAAFKWLEENAAYYSFELSFPKGNPQGVSYEPWHWRFVGDPDSLETFYKAQNLDRPDLEPSPSSSEPEDESSTREQGTGNRE</sequence>
<feature type="compositionally biased region" description="Low complexity" evidence="1">
    <location>
        <begin position="63"/>
        <end position="86"/>
    </location>
</feature>
<dbReference type="RefSeq" id="WP_006102154.1">
    <property type="nucleotide sequence ID" value="NZ_DS989853.1"/>
</dbReference>
<dbReference type="Pfam" id="PF02557">
    <property type="entry name" value="VanY"/>
    <property type="match status" value="1"/>
</dbReference>
<feature type="region of interest" description="Disordered" evidence="1">
    <location>
        <begin position="63"/>
        <end position="96"/>
    </location>
</feature>
<keyword evidence="2" id="KW-1133">Transmembrane helix</keyword>
<dbReference type="CDD" id="cd14852">
    <property type="entry name" value="LD-carboxypeptidase"/>
    <property type="match status" value="1"/>
</dbReference>
<dbReference type="EMBL" id="DS989853">
    <property type="protein sequence ID" value="EDX74311.1"/>
    <property type="molecule type" value="Genomic_DNA"/>
</dbReference>
<dbReference type="GO" id="GO:0006508">
    <property type="term" value="P:proteolysis"/>
    <property type="evidence" value="ECO:0007669"/>
    <property type="project" value="InterPro"/>
</dbReference>
<feature type="transmembrane region" description="Helical" evidence="2">
    <location>
        <begin position="40"/>
        <end position="58"/>
    </location>
</feature>
<keyword evidence="4" id="KW-0645">Protease</keyword>
<feature type="compositionally biased region" description="Acidic residues" evidence="1">
    <location>
        <begin position="87"/>
        <end position="96"/>
    </location>
</feature>
<dbReference type="HOGENOM" id="CLU_054193_6_1_3"/>
<organism evidence="4 5">
    <name type="scientific">Coleofasciculus chthonoplastes PCC 7420</name>
    <dbReference type="NCBI Taxonomy" id="118168"/>
    <lineage>
        <taxon>Bacteria</taxon>
        <taxon>Bacillati</taxon>
        <taxon>Cyanobacteriota</taxon>
        <taxon>Cyanophyceae</taxon>
        <taxon>Coleofasciculales</taxon>
        <taxon>Coleofasciculaceae</taxon>
        <taxon>Coleofasciculus</taxon>
    </lineage>
</organism>
<dbReference type="InterPro" id="IPR003709">
    <property type="entry name" value="VanY-like_core_dom"/>
</dbReference>
<dbReference type="Proteomes" id="UP000003835">
    <property type="component" value="Unassembled WGS sequence"/>
</dbReference>
<dbReference type="Gene3D" id="3.30.1380.10">
    <property type="match status" value="1"/>
</dbReference>
<feature type="region of interest" description="Disordered" evidence="1">
    <location>
        <begin position="1"/>
        <end position="27"/>
    </location>
</feature>
<dbReference type="InterPro" id="IPR052179">
    <property type="entry name" value="DD-CPase-like"/>
</dbReference>
<dbReference type="InterPro" id="IPR009045">
    <property type="entry name" value="Zn_M74/Hedgehog-like"/>
</dbReference>
<evidence type="ECO:0000256" key="2">
    <source>
        <dbReference type="SAM" id="Phobius"/>
    </source>
</evidence>
<dbReference type="PANTHER" id="PTHR34385:SF1">
    <property type="entry name" value="PEPTIDOGLYCAN L-ALANYL-D-GLUTAMATE ENDOPEPTIDASE CWLK"/>
    <property type="match status" value="1"/>
</dbReference>